<gene>
    <name evidence="1" type="ORF">DHETER_LOCUS2888</name>
</gene>
<proteinExistence type="predicted"/>
<dbReference type="Proteomes" id="UP000789702">
    <property type="component" value="Unassembled WGS sequence"/>
</dbReference>
<comment type="caution">
    <text evidence="1">The sequence shown here is derived from an EMBL/GenBank/DDBJ whole genome shotgun (WGS) entry which is preliminary data.</text>
</comment>
<protein>
    <submittedName>
        <fullName evidence="1">1437_t:CDS:1</fullName>
    </submittedName>
</protein>
<evidence type="ECO:0000313" key="1">
    <source>
        <dbReference type="EMBL" id="CAG8498305.1"/>
    </source>
</evidence>
<sequence length="73" mass="8621">MPPNDEYSLNEMDFSYNNRFSGDDYDFPGDDFPDDDFLDDDFLDNDFPCNDDFSDDDNFSGFPDNYNRSIIKQ</sequence>
<name>A0ACA9KWY1_9GLOM</name>
<reference evidence="1" key="1">
    <citation type="submission" date="2021-06" db="EMBL/GenBank/DDBJ databases">
        <authorList>
            <person name="Kallberg Y."/>
            <person name="Tangrot J."/>
            <person name="Rosling A."/>
        </authorList>
    </citation>
    <scope>NUCLEOTIDE SEQUENCE</scope>
    <source>
        <strain evidence="1">IL203A</strain>
    </source>
</reference>
<organism evidence="1 2">
    <name type="scientific">Dentiscutata heterogama</name>
    <dbReference type="NCBI Taxonomy" id="1316150"/>
    <lineage>
        <taxon>Eukaryota</taxon>
        <taxon>Fungi</taxon>
        <taxon>Fungi incertae sedis</taxon>
        <taxon>Mucoromycota</taxon>
        <taxon>Glomeromycotina</taxon>
        <taxon>Glomeromycetes</taxon>
        <taxon>Diversisporales</taxon>
        <taxon>Gigasporaceae</taxon>
        <taxon>Dentiscutata</taxon>
    </lineage>
</organism>
<keyword evidence="2" id="KW-1185">Reference proteome</keyword>
<evidence type="ECO:0000313" key="2">
    <source>
        <dbReference type="Proteomes" id="UP000789702"/>
    </source>
</evidence>
<accession>A0ACA9KWY1</accession>
<dbReference type="EMBL" id="CAJVPU010002278">
    <property type="protein sequence ID" value="CAG8498305.1"/>
    <property type="molecule type" value="Genomic_DNA"/>
</dbReference>